<sequence>MKGENRVEISVSYPPSILSQYIIPFQLTQSKLSCHVTHCQHSHEESKLWSKYQSS</sequence>
<protein>
    <submittedName>
        <fullName evidence="1">Uncharacterized protein</fullName>
    </submittedName>
</protein>
<dbReference type="RefSeq" id="XP_001590122.1">
    <property type="nucleotide sequence ID" value="XM_001590072.1"/>
</dbReference>
<dbReference type="InParanoid" id="A7EU79"/>
<name>A7EU79_SCLS1</name>
<dbReference type="AlphaFoldDB" id="A7EU79"/>
<dbReference type="GeneID" id="5486340"/>
<dbReference type="EMBL" id="CH476632">
    <property type="protein sequence ID" value="EDN93021.1"/>
    <property type="molecule type" value="Genomic_DNA"/>
</dbReference>
<dbReference type="KEGG" id="ssl:SS1G_08886"/>
<dbReference type="Proteomes" id="UP000001312">
    <property type="component" value="Unassembled WGS sequence"/>
</dbReference>
<proteinExistence type="predicted"/>
<evidence type="ECO:0000313" key="1">
    <source>
        <dbReference type="EMBL" id="EDN93021.1"/>
    </source>
</evidence>
<keyword evidence="2" id="KW-1185">Reference proteome</keyword>
<evidence type="ECO:0000313" key="2">
    <source>
        <dbReference type="Proteomes" id="UP000001312"/>
    </source>
</evidence>
<reference evidence="2" key="1">
    <citation type="journal article" date="2011" name="PLoS Genet.">
        <title>Genomic analysis of the necrotrophic fungal pathogens Sclerotinia sclerotiorum and Botrytis cinerea.</title>
        <authorList>
            <person name="Amselem J."/>
            <person name="Cuomo C.A."/>
            <person name="van Kan J.A."/>
            <person name="Viaud M."/>
            <person name="Benito E.P."/>
            <person name="Couloux A."/>
            <person name="Coutinho P.M."/>
            <person name="de Vries R.P."/>
            <person name="Dyer P.S."/>
            <person name="Fillinger S."/>
            <person name="Fournier E."/>
            <person name="Gout L."/>
            <person name="Hahn M."/>
            <person name="Kohn L."/>
            <person name="Lapalu N."/>
            <person name="Plummer K.M."/>
            <person name="Pradier J.M."/>
            <person name="Quevillon E."/>
            <person name="Sharon A."/>
            <person name="Simon A."/>
            <person name="ten Have A."/>
            <person name="Tudzynski B."/>
            <person name="Tudzynski P."/>
            <person name="Wincker P."/>
            <person name="Andrew M."/>
            <person name="Anthouard V."/>
            <person name="Beever R.E."/>
            <person name="Beffa R."/>
            <person name="Benoit I."/>
            <person name="Bouzid O."/>
            <person name="Brault B."/>
            <person name="Chen Z."/>
            <person name="Choquer M."/>
            <person name="Collemare J."/>
            <person name="Cotton P."/>
            <person name="Danchin E.G."/>
            <person name="Da Silva C."/>
            <person name="Gautier A."/>
            <person name="Giraud C."/>
            <person name="Giraud T."/>
            <person name="Gonzalez C."/>
            <person name="Grossetete S."/>
            <person name="Guldener U."/>
            <person name="Henrissat B."/>
            <person name="Howlett B.J."/>
            <person name="Kodira C."/>
            <person name="Kretschmer M."/>
            <person name="Lappartient A."/>
            <person name="Leroch M."/>
            <person name="Levis C."/>
            <person name="Mauceli E."/>
            <person name="Neuveglise C."/>
            <person name="Oeser B."/>
            <person name="Pearson M."/>
            <person name="Poulain J."/>
            <person name="Poussereau N."/>
            <person name="Quesneville H."/>
            <person name="Rascle C."/>
            <person name="Schumacher J."/>
            <person name="Segurens B."/>
            <person name="Sexton A."/>
            <person name="Silva E."/>
            <person name="Sirven C."/>
            <person name="Soanes D.M."/>
            <person name="Talbot N.J."/>
            <person name="Templeton M."/>
            <person name="Yandava C."/>
            <person name="Yarden O."/>
            <person name="Zeng Q."/>
            <person name="Rollins J.A."/>
            <person name="Lebrun M.H."/>
            <person name="Dickman M."/>
        </authorList>
    </citation>
    <scope>NUCLEOTIDE SEQUENCE [LARGE SCALE GENOMIC DNA]</scope>
    <source>
        <strain evidence="2">ATCC 18683 / 1980 / Ss-1</strain>
    </source>
</reference>
<accession>A7EU79</accession>
<gene>
    <name evidence="1" type="ORF">SS1G_08886</name>
</gene>
<organism evidence="1 2">
    <name type="scientific">Sclerotinia sclerotiorum (strain ATCC 18683 / 1980 / Ss-1)</name>
    <name type="common">White mold</name>
    <name type="synonym">Whetzelinia sclerotiorum</name>
    <dbReference type="NCBI Taxonomy" id="665079"/>
    <lineage>
        <taxon>Eukaryota</taxon>
        <taxon>Fungi</taxon>
        <taxon>Dikarya</taxon>
        <taxon>Ascomycota</taxon>
        <taxon>Pezizomycotina</taxon>
        <taxon>Leotiomycetes</taxon>
        <taxon>Helotiales</taxon>
        <taxon>Sclerotiniaceae</taxon>
        <taxon>Sclerotinia</taxon>
    </lineage>
</organism>